<dbReference type="SMART" id="SM00829">
    <property type="entry name" value="PKS_ER"/>
    <property type="match status" value="1"/>
</dbReference>
<dbReference type="SUPFAM" id="SSF51735">
    <property type="entry name" value="NAD(P)-binding Rossmann-fold domains"/>
    <property type="match status" value="1"/>
</dbReference>
<proteinExistence type="predicted"/>
<evidence type="ECO:0000256" key="1">
    <source>
        <dbReference type="ARBA" id="ARBA00022857"/>
    </source>
</evidence>
<evidence type="ECO:0000256" key="2">
    <source>
        <dbReference type="SAM" id="MobiDB-lite"/>
    </source>
</evidence>
<dbReference type="Gene3D" id="3.90.180.10">
    <property type="entry name" value="Medium-chain alcohol dehydrogenases, catalytic domain"/>
    <property type="match status" value="1"/>
</dbReference>
<evidence type="ECO:0000313" key="4">
    <source>
        <dbReference type="EMBL" id="TXG91755.1"/>
    </source>
</evidence>
<evidence type="ECO:0000259" key="3">
    <source>
        <dbReference type="SMART" id="SM00829"/>
    </source>
</evidence>
<dbReference type="EMBL" id="QRCM01000001">
    <property type="protein sequence ID" value="TXG91755.1"/>
    <property type="molecule type" value="Genomic_DNA"/>
</dbReference>
<dbReference type="GO" id="GO:0016491">
    <property type="term" value="F:oxidoreductase activity"/>
    <property type="evidence" value="ECO:0007669"/>
    <property type="project" value="InterPro"/>
</dbReference>
<dbReference type="InterPro" id="IPR020843">
    <property type="entry name" value="ER"/>
</dbReference>
<evidence type="ECO:0000313" key="5">
    <source>
        <dbReference type="Proteomes" id="UP000471120"/>
    </source>
</evidence>
<name>A0A6P2CGR3_9NOCA</name>
<dbReference type="InterPro" id="IPR051603">
    <property type="entry name" value="Zinc-ADH_QOR/CCCR"/>
</dbReference>
<feature type="region of interest" description="Disordered" evidence="2">
    <location>
        <begin position="1"/>
        <end position="44"/>
    </location>
</feature>
<sequence length="240" mass="24528">MGGSRGATRSHRSSGTRSTGTGNTVPETRAGHHLPRRTHSETISKPDELDSKVAAALPVAGEAALRALAHLGLQRGETLLVLGAAGGVGTIATQLAIAAGAKVVATAGEANHERLRALGAAVTTYGDGQLDRIRALAPHGVDAVLSASATGALGDAVELRGGTTGRIASLADTSAFELGIDFLAGTPADRSRETLRTLVSAWRQGRLVLPPARRFALHDAVAAHRELDHGHGTGKIVLVP</sequence>
<feature type="domain" description="Enoyl reductase (ER)" evidence="3">
    <location>
        <begin position="2"/>
        <end position="238"/>
    </location>
</feature>
<dbReference type="InterPro" id="IPR036291">
    <property type="entry name" value="NAD(P)-bd_dom_sf"/>
</dbReference>
<keyword evidence="1" id="KW-0521">NADP</keyword>
<dbReference type="PANTHER" id="PTHR44154">
    <property type="entry name" value="QUINONE OXIDOREDUCTASE"/>
    <property type="match status" value="1"/>
</dbReference>
<dbReference type="Proteomes" id="UP000471120">
    <property type="component" value="Unassembled WGS sequence"/>
</dbReference>
<gene>
    <name evidence="4" type="ORF">DW322_18130</name>
</gene>
<accession>A0A6P2CGR3</accession>
<dbReference type="AlphaFoldDB" id="A0A6P2CGR3"/>
<dbReference type="Pfam" id="PF13602">
    <property type="entry name" value="ADH_zinc_N_2"/>
    <property type="match status" value="1"/>
</dbReference>
<comment type="caution">
    <text evidence="4">The sequence shown here is derived from an EMBL/GenBank/DDBJ whole genome shotgun (WGS) entry which is preliminary data.</text>
</comment>
<dbReference type="PANTHER" id="PTHR44154:SF1">
    <property type="entry name" value="QUINONE OXIDOREDUCTASE"/>
    <property type="match status" value="1"/>
</dbReference>
<organism evidence="4 5">
    <name type="scientific">Rhodococcus rhodnii</name>
    <dbReference type="NCBI Taxonomy" id="38312"/>
    <lineage>
        <taxon>Bacteria</taxon>
        <taxon>Bacillati</taxon>
        <taxon>Actinomycetota</taxon>
        <taxon>Actinomycetes</taxon>
        <taxon>Mycobacteriales</taxon>
        <taxon>Nocardiaceae</taxon>
        <taxon>Rhodococcus</taxon>
    </lineage>
</organism>
<protein>
    <submittedName>
        <fullName evidence="4">NADP-dependent oxidoreductase</fullName>
    </submittedName>
</protein>
<dbReference type="Gene3D" id="3.40.50.720">
    <property type="entry name" value="NAD(P)-binding Rossmann-like Domain"/>
    <property type="match status" value="1"/>
</dbReference>
<reference evidence="4 5" key="1">
    <citation type="submission" date="2018-07" db="EMBL/GenBank/DDBJ databases">
        <title>Genome sequence of Rhodococcus rhodnii ATCC 35071 from Rhodnius prolixus.</title>
        <authorList>
            <person name="Patel V."/>
            <person name="Vogel K.J."/>
        </authorList>
    </citation>
    <scope>NUCLEOTIDE SEQUENCE [LARGE SCALE GENOMIC DNA]</scope>
    <source>
        <strain evidence="4 5">ATCC 35071</strain>
    </source>
</reference>